<dbReference type="GO" id="GO:0005737">
    <property type="term" value="C:cytoplasm"/>
    <property type="evidence" value="ECO:0007669"/>
    <property type="project" value="TreeGrafter"/>
</dbReference>
<evidence type="ECO:0000256" key="3">
    <source>
        <dbReference type="ARBA" id="ARBA00012640"/>
    </source>
</evidence>
<feature type="signal peptide" evidence="11">
    <location>
        <begin position="1"/>
        <end position="33"/>
    </location>
</feature>
<dbReference type="OrthoDB" id="9799365at2"/>
<dbReference type="Gene3D" id="3.40.50.1000">
    <property type="entry name" value="HAD superfamily/HAD-like"/>
    <property type="match status" value="1"/>
</dbReference>
<dbReference type="PANTHER" id="PTHR43344">
    <property type="entry name" value="PHOSPHOSERINE PHOSPHATASE"/>
    <property type="match status" value="1"/>
</dbReference>
<dbReference type="GO" id="GO:0000287">
    <property type="term" value="F:magnesium ion binding"/>
    <property type="evidence" value="ECO:0007669"/>
    <property type="project" value="TreeGrafter"/>
</dbReference>
<dbReference type="GO" id="GO:0036424">
    <property type="term" value="F:L-phosphoserine phosphatase activity"/>
    <property type="evidence" value="ECO:0007669"/>
    <property type="project" value="TreeGrafter"/>
</dbReference>
<dbReference type="Pfam" id="PF12710">
    <property type="entry name" value="HAD"/>
    <property type="match status" value="1"/>
</dbReference>
<dbReference type="InterPro" id="IPR050582">
    <property type="entry name" value="HAD-like_SerB"/>
</dbReference>
<keyword evidence="11" id="KW-0732">Signal</keyword>
<evidence type="ECO:0000256" key="4">
    <source>
        <dbReference type="ARBA" id="ARBA00022605"/>
    </source>
</evidence>
<keyword evidence="6 12" id="KW-0378">Hydrolase</keyword>
<name>A0A5C5WQA4_9BACT</name>
<proteinExistence type="predicted"/>
<evidence type="ECO:0000256" key="11">
    <source>
        <dbReference type="SAM" id="SignalP"/>
    </source>
</evidence>
<dbReference type="SUPFAM" id="SSF56784">
    <property type="entry name" value="HAD-like"/>
    <property type="match status" value="1"/>
</dbReference>
<comment type="catalytic activity">
    <reaction evidence="10">
        <text>O-phospho-D-serine + H2O = D-serine + phosphate</text>
        <dbReference type="Rhea" id="RHEA:24873"/>
        <dbReference type="ChEBI" id="CHEBI:15377"/>
        <dbReference type="ChEBI" id="CHEBI:35247"/>
        <dbReference type="ChEBI" id="CHEBI:43474"/>
        <dbReference type="ChEBI" id="CHEBI:58680"/>
        <dbReference type="EC" id="3.1.3.3"/>
    </reaction>
</comment>
<dbReference type="InterPro" id="IPR023214">
    <property type="entry name" value="HAD_sf"/>
</dbReference>
<evidence type="ECO:0000256" key="10">
    <source>
        <dbReference type="ARBA" id="ARBA00048523"/>
    </source>
</evidence>
<keyword evidence="5" id="KW-0479">Metal-binding</keyword>
<evidence type="ECO:0000256" key="5">
    <source>
        <dbReference type="ARBA" id="ARBA00022723"/>
    </source>
</evidence>
<reference evidence="12 13" key="1">
    <citation type="submission" date="2019-02" db="EMBL/GenBank/DDBJ databases">
        <title>Deep-cultivation of Planctomycetes and their phenomic and genomic characterization uncovers novel biology.</title>
        <authorList>
            <person name="Wiegand S."/>
            <person name="Jogler M."/>
            <person name="Boedeker C."/>
            <person name="Pinto D."/>
            <person name="Vollmers J."/>
            <person name="Rivas-Marin E."/>
            <person name="Kohn T."/>
            <person name="Peeters S.H."/>
            <person name="Heuer A."/>
            <person name="Rast P."/>
            <person name="Oberbeckmann S."/>
            <person name="Bunk B."/>
            <person name="Jeske O."/>
            <person name="Meyerdierks A."/>
            <person name="Storesund J.E."/>
            <person name="Kallscheuer N."/>
            <person name="Luecker S."/>
            <person name="Lage O.M."/>
            <person name="Pohl T."/>
            <person name="Merkel B.J."/>
            <person name="Hornburger P."/>
            <person name="Mueller R.-W."/>
            <person name="Bruemmer F."/>
            <person name="Labrenz M."/>
            <person name="Spormann A.M."/>
            <person name="Op Den Camp H."/>
            <person name="Overmann J."/>
            <person name="Amann R."/>
            <person name="Jetten M.S.M."/>
            <person name="Mascher T."/>
            <person name="Medema M.H."/>
            <person name="Devos D.P."/>
            <person name="Kaster A.-K."/>
            <person name="Ovreas L."/>
            <person name="Rohde M."/>
            <person name="Galperin M.Y."/>
            <person name="Jogler C."/>
        </authorList>
    </citation>
    <scope>NUCLEOTIDE SEQUENCE [LARGE SCALE GENOMIC DNA]</scope>
    <source>
        <strain evidence="12 13">Pla22</strain>
    </source>
</reference>
<dbReference type="PANTHER" id="PTHR43344:SF2">
    <property type="entry name" value="PHOSPHOSERINE PHOSPHATASE"/>
    <property type="match status" value="1"/>
</dbReference>
<comment type="catalytic activity">
    <reaction evidence="9">
        <text>O-phospho-L-serine + H2O = L-serine + phosphate</text>
        <dbReference type="Rhea" id="RHEA:21208"/>
        <dbReference type="ChEBI" id="CHEBI:15377"/>
        <dbReference type="ChEBI" id="CHEBI:33384"/>
        <dbReference type="ChEBI" id="CHEBI:43474"/>
        <dbReference type="ChEBI" id="CHEBI:57524"/>
        <dbReference type="EC" id="3.1.3.3"/>
    </reaction>
</comment>
<evidence type="ECO:0000256" key="2">
    <source>
        <dbReference type="ARBA" id="ARBA00005135"/>
    </source>
</evidence>
<gene>
    <name evidence="12" type="ORF">Pla22_05940</name>
</gene>
<evidence type="ECO:0000313" key="13">
    <source>
        <dbReference type="Proteomes" id="UP000316598"/>
    </source>
</evidence>
<evidence type="ECO:0000256" key="8">
    <source>
        <dbReference type="ARBA" id="ARBA00023299"/>
    </source>
</evidence>
<dbReference type="RefSeq" id="WP_146513258.1">
    <property type="nucleotide sequence ID" value="NZ_SJPI01000001.1"/>
</dbReference>
<evidence type="ECO:0000256" key="7">
    <source>
        <dbReference type="ARBA" id="ARBA00022842"/>
    </source>
</evidence>
<evidence type="ECO:0000256" key="9">
    <source>
        <dbReference type="ARBA" id="ARBA00048138"/>
    </source>
</evidence>
<protein>
    <recommendedName>
        <fullName evidence="3">phosphoserine phosphatase</fullName>
        <ecNumber evidence="3">3.1.3.3</ecNumber>
    </recommendedName>
</protein>
<keyword evidence="4" id="KW-0028">Amino-acid biosynthesis</keyword>
<evidence type="ECO:0000313" key="12">
    <source>
        <dbReference type="EMBL" id="TWT52966.1"/>
    </source>
</evidence>
<accession>A0A5C5WQA4</accession>
<evidence type="ECO:0000256" key="6">
    <source>
        <dbReference type="ARBA" id="ARBA00022801"/>
    </source>
</evidence>
<comment type="cofactor">
    <cofactor evidence="1">
        <name>Mg(2+)</name>
        <dbReference type="ChEBI" id="CHEBI:18420"/>
    </cofactor>
</comment>
<sequence length="344" mass="38053" precursor="true">MNGKQHQQPSYTAFKVSLTVMCLSIIGSAIAKAEDSLPSWNSGPAKQSIVAFVDRVTQKQSPDYVEPTDRIAVFDNDGTLWPEAPIPFQAAFAFDEVKRRVPKEPTLAADPMVQAVLQGDIGKLIEGKHHDGLLKVMAITHAGMSTDEFATSVSDWLESAEHPRFKKAYSDLTYQPMQELLDYLRANGFKCFIVSGGGADFMRVWSERVYGIPAENVVGSTGQAKYEMRDGKPQLIKTLDHLFVDDKEGKPVGIHQFIGRRPIACFGNSDGDQAMLEYTTIDNPLPSFGLIVHHTDVEREYAYDKKPSSSGKLTTALEAASKRGWTVVDMKSDWVRVFRGSGSE</sequence>
<dbReference type="GO" id="GO:0006564">
    <property type="term" value="P:L-serine biosynthetic process"/>
    <property type="evidence" value="ECO:0007669"/>
    <property type="project" value="UniProtKB-KW"/>
</dbReference>
<keyword evidence="7" id="KW-0460">Magnesium</keyword>
<comment type="caution">
    <text evidence="12">The sequence shown here is derived from an EMBL/GenBank/DDBJ whole genome shotgun (WGS) entry which is preliminary data.</text>
</comment>
<dbReference type="InterPro" id="IPR036412">
    <property type="entry name" value="HAD-like_sf"/>
</dbReference>
<evidence type="ECO:0000256" key="1">
    <source>
        <dbReference type="ARBA" id="ARBA00001946"/>
    </source>
</evidence>
<organism evidence="12 13">
    <name type="scientific">Rubripirellula amarantea</name>
    <dbReference type="NCBI Taxonomy" id="2527999"/>
    <lineage>
        <taxon>Bacteria</taxon>
        <taxon>Pseudomonadati</taxon>
        <taxon>Planctomycetota</taxon>
        <taxon>Planctomycetia</taxon>
        <taxon>Pirellulales</taxon>
        <taxon>Pirellulaceae</taxon>
        <taxon>Rubripirellula</taxon>
    </lineage>
</organism>
<dbReference type="Proteomes" id="UP000316598">
    <property type="component" value="Unassembled WGS sequence"/>
</dbReference>
<dbReference type="EC" id="3.1.3.3" evidence="3"/>
<keyword evidence="13" id="KW-1185">Reference proteome</keyword>
<dbReference type="EMBL" id="SJPI01000001">
    <property type="protein sequence ID" value="TWT52966.1"/>
    <property type="molecule type" value="Genomic_DNA"/>
</dbReference>
<keyword evidence="8" id="KW-0718">Serine biosynthesis</keyword>
<comment type="pathway">
    <text evidence="2">Amino-acid biosynthesis; L-serine biosynthesis; L-serine from 3-phospho-D-glycerate: step 3/3.</text>
</comment>
<dbReference type="AlphaFoldDB" id="A0A5C5WQA4"/>
<feature type="chain" id="PRO_5022724283" description="phosphoserine phosphatase" evidence="11">
    <location>
        <begin position="34"/>
        <end position="344"/>
    </location>
</feature>